<proteinExistence type="predicted"/>
<protein>
    <submittedName>
        <fullName evidence="1">Uncharacterized protein</fullName>
    </submittedName>
</protein>
<keyword evidence="2" id="KW-1185">Reference proteome</keyword>
<dbReference type="RefSeq" id="XP_020434661.1">
    <property type="nucleotide sequence ID" value="XM_020575141.1"/>
</dbReference>
<evidence type="ECO:0000313" key="2">
    <source>
        <dbReference type="Proteomes" id="UP000001396"/>
    </source>
</evidence>
<dbReference type="OMA" id="HAFRAWE"/>
<dbReference type="InParanoid" id="D3B701"/>
<dbReference type="Proteomes" id="UP000001396">
    <property type="component" value="Unassembled WGS sequence"/>
</dbReference>
<evidence type="ECO:0000313" key="1">
    <source>
        <dbReference type="EMBL" id="EFA82544.1"/>
    </source>
</evidence>
<name>D3B701_HETP5</name>
<organism evidence="1 2">
    <name type="scientific">Heterostelium pallidum (strain ATCC 26659 / Pp 5 / PN500)</name>
    <name type="common">Cellular slime mold</name>
    <name type="synonym">Polysphondylium pallidum</name>
    <dbReference type="NCBI Taxonomy" id="670386"/>
    <lineage>
        <taxon>Eukaryota</taxon>
        <taxon>Amoebozoa</taxon>
        <taxon>Evosea</taxon>
        <taxon>Eumycetozoa</taxon>
        <taxon>Dictyostelia</taxon>
        <taxon>Acytosteliales</taxon>
        <taxon>Acytosteliaceae</taxon>
        <taxon>Heterostelium</taxon>
    </lineage>
</organism>
<dbReference type="GeneID" id="31359719"/>
<sequence length="172" mass="19600">MTINKFSWVNTSIPGLRPCPGTYHRYFDVPSIPYAKELDLDSVDSPTACYSIVDMSGFSSATVDGVLFTPYYNDQQSCVTWYLGSDGRAYYSFDNEKFNLCAESRAEFDTRISIEASLWFKLCDAVGYQAISPEKVKATKDKLTTEEALYVEYYLSKTKEELNDLPPWDDDE</sequence>
<comment type="caution">
    <text evidence="1">The sequence shown here is derived from an EMBL/GenBank/DDBJ whole genome shotgun (WGS) entry which is preliminary data.</text>
</comment>
<dbReference type="AlphaFoldDB" id="D3B701"/>
<reference evidence="1 2" key="1">
    <citation type="journal article" date="2011" name="Genome Res.">
        <title>Phylogeny-wide analysis of social amoeba genomes highlights ancient origins for complex intercellular communication.</title>
        <authorList>
            <person name="Heidel A.J."/>
            <person name="Lawal H.M."/>
            <person name="Felder M."/>
            <person name="Schilde C."/>
            <person name="Helps N.R."/>
            <person name="Tunggal B."/>
            <person name="Rivero F."/>
            <person name="John U."/>
            <person name="Schleicher M."/>
            <person name="Eichinger L."/>
            <person name="Platzer M."/>
            <person name="Noegel A.A."/>
            <person name="Schaap P."/>
            <person name="Gloeckner G."/>
        </authorList>
    </citation>
    <scope>NUCLEOTIDE SEQUENCE [LARGE SCALE GENOMIC DNA]</scope>
    <source>
        <strain evidence="2">ATCC 26659 / Pp 5 / PN500</strain>
    </source>
</reference>
<accession>D3B701</accession>
<gene>
    <name evidence="1" type="ORF">PPL_04232</name>
</gene>
<dbReference type="EMBL" id="ADBJ01000018">
    <property type="protein sequence ID" value="EFA82544.1"/>
    <property type="molecule type" value="Genomic_DNA"/>
</dbReference>